<evidence type="ECO:0000256" key="3">
    <source>
        <dbReference type="ARBA" id="ARBA00017959"/>
    </source>
</evidence>
<evidence type="ECO:0000256" key="6">
    <source>
        <dbReference type="ARBA" id="ARBA00022741"/>
    </source>
</evidence>
<dbReference type="SUPFAM" id="SSF55186">
    <property type="entry name" value="ThrRS/AlaRS common domain"/>
    <property type="match status" value="1"/>
</dbReference>
<dbReference type="Gene3D" id="3.10.310.40">
    <property type="match status" value="1"/>
</dbReference>
<evidence type="ECO:0000256" key="9">
    <source>
        <dbReference type="ARBA" id="ARBA00022917"/>
    </source>
</evidence>
<organism evidence="12 13">
    <name type="scientific">Mortierella isabellina</name>
    <name type="common">Filamentous fungus</name>
    <name type="synonym">Umbelopsis isabellina</name>
    <dbReference type="NCBI Taxonomy" id="91625"/>
    <lineage>
        <taxon>Eukaryota</taxon>
        <taxon>Fungi</taxon>
        <taxon>Fungi incertae sedis</taxon>
        <taxon>Mucoromycota</taxon>
        <taxon>Mucoromycotina</taxon>
        <taxon>Umbelopsidomycetes</taxon>
        <taxon>Umbelopsidales</taxon>
        <taxon>Umbelopsidaceae</taxon>
        <taxon>Umbelopsis</taxon>
    </lineage>
</organism>
<keyword evidence="7" id="KW-0067">ATP-binding</keyword>
<dbReference type="InterPro" id="IPR012947">
    <property type="entry name" value="tRNA_SAD"/>
</dbReference>
<dbReference type="HAMAP" id="MF_00036_B">
    <property type="entry name" value="Ala_tRNA_synth_B"/>
    <property type="match status" value="1"/>
</dbReference>
<dbReference type="SUPFAM" id="SSF101353">
    <property type="entry name" value="Putative anticodon-binding domain of alanyl-tRNA synthetase (AlaRS)"/>
    <property type="match status" value="1"/>
</dbReference>
<dbReference type="PANTHER" id="PTHR11777">
    <property type="entry name" value="ALANYL-TRNA SYNTHETASE"/>
    <property type="match status" value="1"/>
</dbReference>
<dbReference type="SMART" id="SM00863">
    <property type="entry name" value="tRNA_SAD"/>
    <property type="match status" value="1"/>
</dbReference>
<comment type="similarity">
    <text evidence="1">Belongs to the class-II aminoacyl-tRNA synthetase family. Alax-L subfamily.</text>
</comment>
<dbReference type="Gene3D" id="3.30.54.20">
    <property type="match status" value="1"/>
</dbReference>
<dbReference type="InterPro" id="IPR018162">
    <property type="entry name" value="Ala-tRNA-ligase_IIc_anticod-bd"/>
</dbReference>
<evidence type="ECO:0000256" key="7">
    <source>
        <dbReference type="ARBA" id="ARBA00022840"/>
    </source>
</evidence>
<evidence type="ECO:0000256" key="4">
    <source>
        <dbReference type="ARBA" id="ARBA00022555"/>
    </source>
</evidence>
<dbReference type="AlphaFoldDB" id="A0A8H7U7V8"/>
<evidence type="ECO:0000256" key="2">
    <source>
        <dbReference type="ARBA" id="ARBA00013168"/>
    </source>
</evidence>
<evidence type="ECO:0000256" key="1">
    <source>
        <dbReference type="ARBA" id="ARBA00008429"/>
    </source>
</evidence>
<dbReference type="GO" id="GO:0004813">
    <property type="term" value="F:alanine-tRNA ligase activity"/>
    <property type="evidence" value="ECO:0007669"/>
    <property type="project" value="UniProtKB-EC"/>
</dbReference>
<dbReference type="Gene3D" id="3.30.930.10">
    <property type="entry name" value="Bira Bifunctional Protein, Domain 2"/>
    <property type="match status" value="1"/>
</dbReference>
<dbReference type="InterPro" id="IPR018164">
    <property type="entry name" value="Ala-tRNA-synth_IIc_N"/>
</dbReference>
<keyword evidence="6" id="KW-0547">Nucleotide-binding</keyword>
<keyword evidence="4" id="KW-0820">tRNA-binding</keyword>
<feature type="non-terminal residue" evidence="12">
    <location>
        <position position="1"/>
    </location>
</feature>
<dbReference type="Proteomes" id="UP000654370">
    <property type="component" value="Unassembled WGS sequence"/>
</dbReference>
<dbReference type="GO" id="GO:0002161">
    <property type="term" value="F:aminoacyl-tRNA deacylase activity"/>
    <property type="evidence" value="ECO:0007669"/>
    <property type="project" value="TreeGrafter"/>
</dbReference>
<dbReference type="PANTHER" id="PTHR11777:SF9">
    <property type="entry name" value="ALANINE--TRNA LIGASE, CYTOPLASMIC"/>
    <property type="match status" value="1"/>
</dbReference>
<evidence type="ECO:0000256" key="8">
    <source>
        <dbReference type="ARBA" id="ARBA00022884"/>
    </source>
</evidence>
<dbReference type="GO" id="GO:0005524">
    <property type="term" value="F:ATP binding"/>
    <property type="evidence" value="ECO:0007669"/>
    <property type="project" value="UniProtKB-KW"/>
</dbReference>
<dbReference type="InterPro" id="IPR045864">
    <property type="entry name" value="aa-tRNA-synth_II/BPL/LPL"/>
</dbReference>
<evidence type="ECO:0000313" key="12">
    <source>
        <dbReference type="EMBL" id="KAG2174906.1"/>
    </source>
</evidence>
<feature type="domain" description="Alanyl-transfer RNA synthetases family profile" evidence="11">
    <location>
        <begin position="24"/>
        <end position="731"/>
    </location>
</feature>
<name>A0A8H7U7V8_MORIS</name>
<dbReference type="InterPro" id="IPR018165">
    <property type="entry name" value="Ala-tRNA-synth_IIc_core"/>
</dbReference>
<evidence type="ECO:0000313" key="13">
    <source>
        <dbReference type="Proteomes" id="UP000654370"/>
    </source>
</evidence>
<dbReference type="FunFam" id="3.30.980.10:FF:000004">
    <property type="entry name" value="Alanine--tRNA ligase, cytoplasmic"/>
    <property type="match status" value="1"/>
</dbReference>
<dbReference type="InterPro" id="IPR050058">
    <property type="entry name" value="Ala-tRNA_ligase"/>
</dbReference>
<dbReference type="EMBL" id="JAEPQZ010000012">
    <property type="protein sequence ID" value="KAG2174906.1"/>
    <property type="molecule type" value="Genomic_DNA"/>
</dbReference>
<dbReference type="EC" id="6.1.1.7" evidence="2"/>
<dbReference type="PRINTS" id="PR00980">
    <property type="entry name" value="TRNASYNTHALA"/>
</dbReference>
<accession>A0A8H7U7V8</accession>
<keyword evidence="5" id="KW-0436">Ligase</keyword>
<proteinExistence type="inferred from homology"/>
<evidence type="ECO:0000259" key="11">
    <source>
        <dbReference type="PROSITE" id="PS50860"/>
    </source>
</evidence>
<dbReference type="Pfam" id="PF02272">
    <property type="entry name" value="DHHA1"/>
    <property type="match status" value="1"/>
</dbReference>
<evidence type="ECO:0000256" key="10">
    <source>
        <dbReference type="ARBA" id="ARBA00023146"/>
    </source>
</evidence>
<gene>
    <name evidence="12" type="ORF">INT43_005968</name>
</gene>
<keyword evidence="9" id="KW-0648">Protein biosynthesis</keyword>
<dbReference type="SUPFAM" id="SSF55681">
    <property type="entry name" value="Class II aaRS and biotin synthetases"/>
    <property type="match status" value="1"/>
</dbReference>
<dbReference type="GO" id="GO:0000049">
    <property type="term" value="F:tRNA binding"/>
    <property type="evidence" value="ECO:0007669"/>
    <property type="project" value="UniProtKB-KW"/>
</dbReference>
<reference evidence="12" key="1">
    <citation type="submission" date="2020-12" db="EMBL/GenBank/DDBJ databases">
        <title>Metabolic potential, ecology and presence of endohyphal bacteria is reflected in genomic diversity of Mucoromycotina.</title>
        <authorList>
            <person name="Muszewska A."/>
            <person name="Okrasinska A."/>
            <person name="Steczkiewicz K."/>
            <person name="Drgas O."/>
            <person name="Orlowska M."/>
            <person name="Perlinska-Lenart U."/>
            <person name="Aleksandrzak-Piekarczyk T."/>
            <person name="Szatraj K."/>
            <person name="Zielenkiewicz U."/>
            <person name="Pilsyk S."/>
            <person name="Malc E."/>
            <person name="Mieczkowski P."/>
            <person name="Kruszewska J.S."/>
            <person name="Biernat P."/>
            <person name="Pawlowska J."/>
        </authorList>
    </citation>
    <scope>NUCLEOTIDE SEQUENCE</scope>
    <source>
        <strain evidence="12">WA0000067209</strain>
    </source>
</reference>
<dbReference type="InterPro" id="IPR002318">
    <property type="entry name" value="Ala-tRNA-lgiase_IIc"/>
</dbReference>
<dbReference type="Gene3D" id="2.40.30.130">
    <property type="match status" value="1"/>
</dbReference>
<dbReference type="NCBIfam" id="TIGR00344">
    <property type="entry name" value="alaS"/>
    <property type="match status" value="1"/>
</dbReference>
<keyword evidence="8" id="KW-0694">RNA-binding</keyword>
<evidence type="ECO:0000256" key="5">
    <source>
        <dbReference type="ARBA" id="ARBA00022598"/>
    </source>
</evidence>
<dbReference type="PROSITE" id="PS50860">
    <property type="entry name" value="AA_TRNA_LIGASE_II_ALA"/>
    <property type="match status" value="1"/>
</dbReference>
<dbReference type="InterPro" id="IPR009000">
    <property type="entry name" value="Transl_B-barrel_sf"/>
</dbReference>
<comment type="caution">
    <text evidence="12">The sequence shown here is derived from an EMBL/GenBank/DDBJ whole genome shotgun (WGS) entry which is preliminary data.</text>
</comment>
<dbReference type="InterPro" id="IPR003156">
    <property type="entry name" value="DHHA1_dom"/>
</dbReference>
<dbReference type="CDD" id="cd00673">
    <property type="entry name" value="AlaRS_core"/>
    <property type="match status" value="1"/>
</dbReference>
<keyword evidence="10" id="KW-0030">Aminoacyl-tRNA synthetase</keyword>
<dbReference type="OrthoDB" id="2423964at2759"/>
<sequence>MLSCKLLRATHRTSLPLRRSMKTLSSAEIRTKYLDYFEQKGHTRVPSMVPFKEHFLKPDMAPYKSATSLQKVIRAGGKHNDLDNVGYTRRHHTFFEMLGNFSFGRYDKKEAIKYAWSFIRNELDMPADRLRVTVLNTDEETYQIWKNDIGLPDEQILRLTEEDNFWSMGDGEGPCGPCSEIFWDTRDTTLCDDDRYLEIWNLVFMQNFRHADGTLSSLPTLCIDTGMGLERMALVLQSKENTFQIDQFQHLVSGIRGLLKQQKLPFEEADDPSVHEKIIADHLRSMSFMIGDGIIPSNVGRGYVLRRIIRRALRSGRQLGFKEPFLTELYPYLTDNFGNEWYPELKSRADTIKSIIHSEETIFLATLDKGLGLLESVFSQANLQAAKEILPETAFKLYDTYGFPLDLTTIIAAERGWHINLVEVEKLQEKQKAQGKESWKAGDNLAKGRLAEWRNKQIFPEFTGYDHSLLHQESQIVAIDVNTKGKKPEVLVSIDPCPFYGMGGGQVPDSGLLTLTNGQEWEVMDVFQPYDGGLAMRIQPKDNSTTFSEQLLRDEECLKVGNLVKTNVNLRLRQGAEIHHSATHLLNAGLRKILQTDVVQAGKYSISRSAVEPGRLRFDFTYGSAITPKQLEQIENWVNEMALTDVKTRTLHLPLQKAVDSGAIAVFSEKYSELVRVVEVPEVTKELCGGTHVTSLRQIYPFKIINQSSVAAGTRRIEAVAGDACIDWYRNEYSYIPPVLANLRANSSADLGAKVDKLANALKDTQRQLALYSEKLAQADTGLPILSAIYQDRNVKVHQIDSTMDSNFMLQRANYLKSQEADSIHVLCSPTTVMVALNNKTIPGITAQNVLKQVLTTVNGKGGGKAEIAQARLLDKNLQQSELQAKVLESL</sequence>
<protein>
    <recommendedName>
        <fullName evidence="3">Alanine--tRNA ligase</fullName>
        <ecNumber evidence="2">6.1.1.7</ecNumber>
    </recommendedName>
</protein>
<dbReference type="Pfam" id="PF01411">
    <property type="entry name" value="tRNA-synt_2c"/>
    <property type="match status" value="1"/>
</dbReference>
<dbReference type="InterPro" id="IPR018163">
    <property type="entry name" value="Thr/Ala-tRNA-synth_IIc_edit"/>
</dbReference>
<dbReference type="SUPFAM" id="SSF50447">
    <property type="entry name" value="Translation proteins"/>
    <property type="match status" value="1"/>
</dbReference>
<dbReference type="Pfam" id="PF07973">
    <property type="entry name" value="tRNA_SAD"/>
    <property type="match status" value="1"/>
</dbReference>
<dbReference type="Gene3D" id="3.30.980.10">
    <property type="entry name" value="Threonyl-trna Synthetase, Chain A, domain 2"/>
    <property type="match status" value="1"/>
</dbReference>
<dbReference type="GO" id="GO:0005739">
    <property type="term" value="C:mitochondrion"/>
    <property type="evidence" value="ECO:0007669"/>
    <property type="project" value="TreeGrafter"/>
</dbReference>
<dbReference type="GO" id="GO:0006419">
    <property type="term" value="P:alanyl-tRNA aminoacylation"/>
    <property type="evidence" value="ECO:0007669"/>
    <property type="project" value="InterPro"/>
</dbReference>
<dbReference type="InterPro" id="IPR023033">
    <property type="entry name" value="Ala_tRNA_ligase_euk/bac"/>
</dbReference>
<keyword evidence="13" id="KW-1185">Reference proteome</keyword>